<accession>F5Y9Z1</accession>
<sequence length="298" mass="34065">MKKPKTHILFITPGFVLYTIFVVFPIFYVLYLSLFEWSGLGPMNFIGINNFITLFTNERVAPTVFHALLNNLKYLLCMWFIITPFQYIVAYLLFIRIPAYRYIKFMIFLPYVVSLTIISFFATLIFNPNIGILNSILESMGFAGGAWFGDTRWSFKLLVFLILWQGAGSGIMIFYSNMLDISQDIMDACRIDGCKEWHRFFYIFLPLSLPACASIITMSTIWALALFDLPFILGGSNGGVSGSLDFVNIVFYRYTFGTAMQGRSDLGFGASICAAMFIVMMLITFLQNKLLSMFEYEN</sequence>
<feature type="transmembrane region" description="Helical" evidence="7">
    <location>
        <begin position="72"/>
        <end position="94"/>
    </location>
</feature>
<dbReference type="OrthoDB" id="42615at2"/>
<evidence type="ECO:0000256" key="2">
    <source>
        <dbReference type="ARBA" id="ARBA00022448"/>
    </source>
</evidence>
<dbReference type="Gene3D" id="1.10.3720.10">
    <property type="entry name" value="MetI-like"/>
    <property type="match status" value="1"/>
</dbReference>
<dbReference type="RefSeq" id="WP_015709977.1">
    <property type="nucleotide sequence ID" value="NC_015577.1"/>
</dbReference>
<feature type="transmembrane region" description="Helical" evidence="7">
    <location>
        <begin position="157"/>
        <end position="179"/>
    </location>
</feature>
<keyword evidence="5 7" id="KW-1133">Transmembrane helix</keyword>
<dbReference type="HOGENOM" id="CLU_016047_0_0_12"/>
<dbReference type="GO" id="GO:0005886">
    <property type="term" value="C:plasma membrane"/>
    <property type="evidence" value="ECO:0007669"/>
    <property type="project" value="UniProtKB-SubCell"/>
</dbReference>
<feature type="transmembrane region" description="Helical" evidence="7">
    <location>
        <begin position="266"/>
        <end position="286"/>
    </location>
</feature>
<feature type="domain" description="ABC transmembrane type-1" evidence="8">
    <location>
        <begin position="68"/>
        <end position="287"/>
    </location>
</feature>
<keyword evidence="10" id="KW-1185">Reference proteome</keyword>
<dbReference type="KEGG" id="taz:TREAZ_2072"/>
<dbReference type="SUPFAM" id="SSF161098">
    <property type="entry name" value="MetI-like"/>
    <property type="match status" value="1"/>
</dbReference>
<dbReference type="PANTHER" id="PTHR30193">
    <property type="entry name" value="ABC TRANSPORTER PERMEASE PROTEIN"/>
    <property type="match status" value="1"/>
</dbReference>
<dbReference type="PANTHER" id="PTHR30193:SF37">
    <property type="entry name" value="INNER MEMBRANE ABC TRANSPORTER PERMEASE PROTEIN YCJO"/>
    <property type="match status" value="1"/>
</dbReference>
<dbReference type="Proteomes" id="UP000009222">
    <property type="component" value="Chromosome"/>
</dbReference>
<keyword evidence="6 7" id="KW-0472">Membrane</keyword>
<dbReference type="GO" id="GO:0055085">
    <property type="term" value="P:transmembrane transport"/>
    <property type="evidence" value="ECO:0007669"/>
    <property type="project" value="InterPro"/>
</dbReference>
<reference evidence="9 10" key="2">
    <citation type="journal article" date="2011" name="ISME J.">
        <title>RNA-seq reveals cooperative metabolic interactions between two termite-gut spirochete species in co-culture.</title>
        <authorList>
            <person name="Rosenthal A.Z."/>
            <person name="Matson E.G."/>
            <person name="Eldar A."/>
            <person name="Leadbetter J.R."/>
        </authorList>
    </citation>
    <scope>NUCLEOTIDE SEQUENCE [LARGE SCALE GENOMIC DNA]</scope>
    <source>
        <strain evidence="10">ATCC BAA-888 / DSM 13862 / ZAS-9</strain>
    </source>
</reference>
<feature type="transmembrane region" description="Helical" evidence="7">
    <location>
        <begin position="200"/>
        <end position="225"/>
    </location>
</feature>
<organism evidence="9 10">
    <name type="scientific">Leadbettera azotonutricia (strain ATCC BAA-888 / DSM 13862 / ZAS-9)</name>
    <name type="common">Treponema azotonutricium</name>
    <dbReference type="NCBI Taxonomy" id="545695"/>
    <lineage>
        <taxon>Bacteria</taxon>
        <taxon>Pseudomonadati</taxon>
        <taxon>Spirochaetota</taxon>
        <taxon>Spirochaetia</taxon>
        <taxon>Spirochaetales</taxon>
        <taxon>Breznakiellaceae</taxon>
        <taxon>Leadbettera</taxon>
    </lineage>
</organism>
<comment type="similarity">
    <text evidence="7">Belongs to the binding-protein-dependent transport system permease family.</text>
</comment>
<evidence type="ECO:0000256" key="7">
    <source>
        <dbReference type="RuleBase" id="RU363032"/>
    </source>
</evidence>
<dbReference type="Pfam" id="PF00528">
    <property type="entry name" value="BPD_transp_1"/>
    <property type="match status" value="1"/>
</dbReference>
<dbReference type="InterPro" id="IPR051393">
    <property type="entry name" value="ABC_transporter_permease"/>
</dbReference>
<evidence type="ECO:0000256" key="4">
    <source>
        <dbReference type="ARBA" id="ARBA00022692"/>
    </source>
</evidence>
<dbReference type="CDD" id="cd06261">
    <property type="entry name" value="TM_PBP2"/>
    <property type="match status" value="1"/>
</dbReference>
<evidence type="ECO:0000256" key="1">
    <source>
        <dbReference type="ARBA" id="ARBA00004651"/>
    </source>
</evidence>
<reference evidence="10" key="1">
    <citation type="submission" date="2009-12" db="EMBL/GenBank/DDBJ databases">
        <title>Complete sequence of Treponema azotonutricium strain ZAS-9.</title>
        <authorList>
            <person name="Tetu S.G."/>
            <person name="Matson E."/>
            <person name="Ren Q."/>
            <person name="Seshadri R."/>
            <person name="Elbourne L."/>
            <person name="Hassan K.A."/>
            <person name="Durkin A."/>
            <person name="Radune D."/>
            <person name="Mohamoud Y."/>
            <person name="Shay R."/>
            <person name="Jin S."/>
            <person name="Zhang X."/>
            <person name="Lucey K."/>
            <person name="Ballor N.R."/>
            <person name="Ottesen E."/>
            <person name="Rosenthal R."/>
            <person name="Allen A."/>
            <person name="Leadbetter J.R."/>
            <person name="Paulsen I.T."/>
        </authorList>
    </citation>
    <scope>NUCLEOTIDE SEQUENCE [LARGE SCALE GENOMIC DNA]</scope>
    <source>
        <strain evidence="10">ATCC BAA-888 / DSM 13862 / ZAS-9</strain>
    </source>
</reference>
<dbReference type="PROSITE" id="PS50928">
    <property type="entry name" value="ABC_TM1"/>
    <property type="match status" value="1"/>
</dbReference>
<feature type="transmembrane region" description="Helical" evidence="7">
    <location>
        <begin position="7"/>
        <end position="31"/>
    </location>
</feature>
<proteinExistence type="inferred from homology"/>
<evidence type="ECO:0000256" key="6">
    <source>
        <dbReference type="ARBA" id="ARBA00023136"/>
    </source>
</evidence>
<feature type="transmembrane region" description="Helical" evidence="7">
    <location>
        <begin position="106"/>
        <end position="126"/>
    </location>
</feature>
<evidence type="ECO:0000256" key="5">
    <source>
        <dbReference type="ARBA" id="ARBA00022989"/>
    </source>
</evidence>
<evidence type="ECO:0000313" key="10">
    <source>
        <dbReference type="Proteomes" id="UP000009222"/>
    </source>
</evidence>
<dbReference type="EMBL" id="CP001841">
    <property type="protein sequence ID" value="AEF80995.1"/>
    <property type="molecule type" value="Genomic_DNA"/>
</dbReference>
<feature type="transmembrane region" description="Helical" evidence="7">
    <location>
        <begin position="231"/>
        <end position="254"/>
    </location>
</feature>
<dbReference type="STRING" id="545695.TREAZ_2072"/>
<dbReference type="InParanoid" id="F5Y9Z1"/>
<dbReference type="InterPro" id="IPR035906">
    <property type="entry name" value="MetI-like_sf"/>
</dbReference>
<evidence type="ECO:0000256" key="3">
    <source>
        <dbReference type="ARBA" id="ARBA00022475"/>
    </source>
</evidence>
<dbReference type="AlphaFoldDB" id="F5Y9Z1"/>
<gene>
    <name evidence="9" type="ordered locus">TREAZ_2072</name>
</gene>
<keyword evidence="3" id="KW-1003">Cell membrane</keyword>
<evidence type="ECO:0000259" key="8">
    <source>
        <dbReference type="PROSITE" id="PS50928"/>
    </source>
</evidence>
<name>F5Y9Z1_LEAAZ</name>
<evidence type="ECO:0000313" key="9">
    <source>
        <dbReference type="EMBL" id="AEF80995.1"/>
    </source>
</evidence>
<protein>
    <submittedName>
        <fullName evidence="9">Putative binding-protein-dependent transport systems inner membrane component</fullName>
    </submittedName>
</protein>
<dbReference type="eggNOG" id="COG1175">
    <property type="taxonomic scope" value="Bacteria"/>
</dbReference>
<keyword evidence="2 7" id="KW-0813">Transport</keyword>
<dbReference type="InterPro" id="IPR000515">
    <property type="entry name" value="MetI-like"/>
</dbReference>
<keyword evidence="4 7" id="KW-0812">Transmembrane</keyword>
<comment type="subcellular location">
    <subcellularLocation>
        <location evidence="1 7">Cell membrane</location>
        <topology evidence="1 7">Multi-pass membrane protein</topology>
    </subcellularLocation>
</comment>